<reference evidence="1" key="1">
    <citation type="submission" date="2021-01" db="EMBL/GenBank/DDBJ databases">
        <authorList>
            <consortium name="Genoscope - CEA"/>
            <person name="William W."/>
        </authorList>
    </citation>
    <scope>NUCLEOTIDE SEQUENCE</scope>
</reference>
<proteinExistence type="predicted"/>
<evidence type="ECO:0000313" key="2">
    <source>
        <dbReference type="Proteomes" id="UP000688137"/>
    </source>
</evidence>
<gene>
    <name evidence="1" type="ORF">PPRIM_AZ9-3.1.T1610029</name>
</gene>
<dbReference type="Proteomes" id="UP000688137">
    <property type="component" value="Unassembled WGS sequence"/>
</dbReference>
<keyword evidence="2" id="KW-1185">Reference proteome</keyword>
<dbReference type="EMBL" id="CAJJDM010000166">
    <property type="protein sequence ID" value="CAD8114700.1"/>
    <property type="molecule type" value="Genomic_DNA"/>
</dbReference>
<name>A0A8S1QJB2_PARPR</name>
<dbReference type="AlphaFoldDB" id="A0A8S1QJB2"/>
<protein>
    <submittedName>
        <fullName evidence="1">Uncharacterized protein</fullName>
    </submittedName>
</protein>
<sequence>MGCAAQTKVINEDEITFDFDELIIQNEQSILEIHSHVEPKALLLRTQQILLMDKGDDSFYVSNKTPDSTNPTSYSNYSAMTSKKPCLKLAFNPEIQVKDITEKNVHFDNNIKVVFGDKVYLFRKVKKTKQKCQKINLDEIF</sequence>
<accession>A0A8S1QJB2</accession>
<comment type="caution">
    <text evidence="1">The sequence shown here is derived from an EMBL/GenBank/DDBJ whole genome shotgun (WGS) entry which is preliminary data.</text>
</comment>
<organism evidence="1 2">
    <name type="scientific">Paramecium primaurelia</name>
    <dbReference type="NCBI Taxonomy" id="5886"/>
    <lineage>
        <taxon>Eukaryota</taxon>
        <taxon>Sar</taxon>
        <taxon>Alveolata</taxon>
        <taxon>Ciliophora</taxon>
        <taxon>Intramacronucleata</taxon>
        <taxon>Oligohymenophorea</taxon>
        <taxon>Peniculida</taxon>
        <taxon>Parameciidae</taxon>
        <taxon>Paramecium</taxon>
    </lineage>
</organism>
<evidence type="ECO:0000313" key="1">
    <source>
        <dbReference type="EMBL" id="CAD8114700.1"/>
    </source>
</evidence>
<dbReference type="OMA" id="QHILMDQ"/>